<sequence length="180" mass="18644">MMPRRAVAAAAAALLITTALGLAGCAPEPEPTPTPTGFASEAEAFAAAEETYRAYVEALNQVDLSDPDTFEPVFAWTTGELNANDREGLSSYHASGVEVSGTSTIELLEPNDTDLVSFTDLAVCLDVSAIALQDPDGNSLVSPDRSPIQTLLVYLVPDSESPTELLIASIGGRAGAPSCS</sequence>
<name>A0ABR8S3F7_9MICO</name>
<keyword evidence="3" id="KW-1185">Reference proteome</keyword>
<gene>
    <name evidence="2" type="ORF">H9651_10210</name>
</gene>
<feature type="chain" id="PRO_5046775962" description="Lipoprotein" evidence="1">
    <location>
        <begin position="24"/>
        <end position="180"/>
    </location>
</feature>
<evidence type="ECO:0000313" key="2">
    <source>
        <dbReference type="EMBL" id="MBD7958011.1"/>
    </source>
</evidence>
<proteinExistence type="predicted"/>
<dbReference type="PROSITE" id="PS51257">
    <property type="entry name" value="PROKAR_LIPOPROTEIN"/>
    <property type="match status" value="1"/>
</dbReference>
<accession>A0ABR8S3F7</accession>
<feature type="signal peptide" evidence="1">
    <location>
        <begin position="1"/>
        <end position="23"/>
    </location>
</feature>
<evidence type="ECO:0000256" key="1">
    <source>
        <dbReference type="SAM" id="SignalP"/>
    </source>
</evidence>
<keyword evidence="1" id="KW-0732">Signal</keyword>
<dbReference type="RefSeq" id="WP_191719196.1">
    <property type="nucleotide sequence ID" value="NZ_JACSQP010000005.1"/>
</dbReference>
<comment type="caution">
    <text evidence="2">The sequence shown here is derived from an EMBL/GenBank/DDBJ whole genome shotgun (WGS) entry which is preliminary data.</text>
</comment>
<dbReference type="Proteomes" id="UP000648352">
    <property type="component" value="Unassembled WGS sequence"/>
</dbReference>
<evidence type="ECO:0008006" key="4">
    <source>
        <dbReference type="Google" id="ProtNLM"/>
    </source>
</evidence>
<dbReference type="EMBL" id="JACSQP010000005">
    <property type="protein sequence ID" value="MBD7958011.1"/>
    <property type="molecule type" value="Genomic_DNA"/>
</dbReference>
<organism evidence="2 3">
    <name type="scientific">Microbacterium pullorum</name>
    <dbReference type="NCBI Taxonomy" id="2762236"/>
    <lineage>
        <taxon>Bacteria</taxon>
        <taxon>Bacillati</taxon>
        <taxon>Actinomycetota</taxon>
        <taxon>Actinomycetes</taxon>
        <taxon>Micrococcales</taxon>
        <taxon>Microbacteriaceae</taxon>
        <taxon>Microbacterium</taxon>
    </lineage>
</organism>
<protein>
    <recommendedName>
        <fullName evidence="4">Lipoprotein</fullName>
    </recommendedName>
</protein>
<evidence type="ECO:0000313" key="3">
    <source>
        <dbReference type="Proteomes" id="UP000648352"/>
    </source>
</evidence>
<reference evidence="2 3" key="1">
    <citation type="submission" date="2020-08" db="EMBL/GenBank/DDBJ databases">
        <title>A Genomic Blueprint of the Chicken Gut Microbiome.</title>
        <authorList>
            <person name="Gilroy R."/>
            <person name="Ravi A."/>
            <person name="Getino M."/>
            <person name="Pursley I."/>
            <person name="Horton D.L."/>
            <person name="Alikhan N.-F."/>
            <person name="Baker D."/>
            <person name="Gharbi K."/>
            <person name="Hall N."/>
            <person name="Watson M."/>
            <person name="Adriaenssens E.M."/>
            <person name="Foster-Nyarko E."/>
            <person name="Jarju S."/>
            <person name="Secka A."/>
            <person name="Antonio M."/>
            <person name="Oren A."/>
            <person name="Chaudhuri R."/>
            <person name="La Ragione R.M."/>
            <person name="Hildebrand F."/>
            <person name="Pallen M.J."/>
        </authorList>
    </citation>
    <scope>NUCLEOTIDE SEQUENCE [LARGE SCALE GENOMIC DNA]</scope>
    <source>
        <strain evidence="2 3">Sa4CUA7</strain>
    </source>
</reference>